<dbReference type="RefSeq" id="WP_284030808.1">
    <property type="nucleotide sequence ID" value="NZ_CP126154.1"/>
</dbReference>
<proteinExistence type="predicted"/>
<name>A0ABD5WBJ3_9EURY</name>
<accession>A0ABD5WBJ3</accession>
<dbReference type="Proteomes" id="UP001596461">
    <property type="component" value="Unassembled WGS sequence"/>
</dbReference>
<reference evidence="2 3" key="1">
    <citation type="journal article" date="2019" name="Int. J. Syst. Evol. Microbiol.">
        <title>The Global Catalogue of Microorganisms (GCM) 10K type strain sequencing project: providing services to taxonomists for standard genome sequencing and annotation.</title>
        <authorList>
            <consortium name="The Broad Institute Genomics Platform"/>
            <consortium name="The Broad Institute Genome Sequencing Center for Infectious Disease"/>
            <person name="Wu L."/>
            <person name="Ma J."/>
        </authorList>
    </citation>
    <scope>NUCLEOTIDE SEQUENCE [LARGE SCALE GENOMIC DNA]</scope>
    <source>
        <strain evidence="2 3">DT31</strain>
    </source>
</reference>
<gene>
    <name evidence="2" type="ORF">ACFQL9_05500</name>
</gene>
<comment type="caution">
    <text evidence="2">The sequence shown here is derived from an EMBL/GenBank/DDBJ whole genome shotgun (WGS) entry which is preliminary data.</text>
</comment>
<evidence type="ECO:0000313" key="2">
    <source>
        <dbReference type="EMBL" id="MFC7069093.1"/>
    </source>
</evidence>
<evidence type="ECO:0000256" key="1">
    <source>
        <dbReference type="SAM" id="MobiDB-lite"/>
    </source>
</evidence>
<feature type="compositionally biased region" description="Low complexity" evidence="1">
    <location>
        <begin position="144"/>
        <end position="156"/>
    </location>
</feature>
<dbReference type="EMBL" id="JBHTAH010000003">
    <property type="protein sequence ID" value="MFC7069093.1"/>
    <property type="molecule type" value="Genomic_DNA"/>
</dbReference>
<protein>
    <recommendedName>
        <fullName evidence="4">Lipoprotein</fullName>
    </recommendedName>
</protein>
<evidence type="ECO:0000313" key="3">
    <source>
        <dbReference type="Proteomes" id="UP001596461"/>
    </source>
</evidence>
<keyword evidence="3" id="KW-1185">Reference proteome</keyword>
<organism evidence="2 3">
    <name type="scientific">Halobaculum lipolyticum</name>
    <dbReference type="NCBI Taxonomy" id="3032001"/>
    <lineage>
        <taxon>Archaea</taxon>
        <taxon>Methanobacteriati</taxon>
        <taxon>Methanobacteriota</taxon>
        <taxon>Stenosarchaea group</taxon>
        <taxon>Halobacteria</taxon>
        <taxon>Halobacteriales</taxon>
        <taxon>Haloferacaceae</taxon>
        <taxon>Halobaculum</taxon>
    </lineage>
</organism>
<feature type="region of interest" description="Disordered" evidence="1">
    <location>
        <begin position="80"/>
        <end position="108"/>
    </location>
</feature>
<dbReference type="AlphaFoldDB" id="A0ABD5WBJ3"/>
<dbReference type="PROSITE" id="PS51257">
    <property type="entry name" value="PROKAR_LIPOPROTEIN"/>
    <property type="match status" value="1"/>
</dbReference>
<evidence type="ECO:0008006" key="4">
    <source>
        <dbReference type="Google" id="ProtNLM"/>
    </source>
</evidence>
<dbReference type="GeneID" id="81125659"/>
<feature type="region of interest" description="Disordered" evidence="1">
    <location>
        <begin position="135"/>
        <end position="156"/>
    </location>
</feature>
<sequence length="156" mass="16353">MFRRSLLAAATATLAGCGLAPSPPSTDGFPETFPNAFFAFAWDGDAVAYEVTFERGNRLTADNTGAIAVLVTTDDGERSTLWAGDGPFVGGDGDEPADPRTSFPLSPGARLRLPARRRGDVRVVWTAPDGSRSRVIGAWDRTEQPGTPTGTPEGGA</sequence>